<sequence>MKIFRFGRVLTFGLGAAAGYVLGNRQGREQAMQVAQQAKQSVQQFWSDPKIQEQVHDVAGSVTETLKDKNPTLGKVSEKAAEFIDKSTGYQGDSQGHSNSPNADEDNDKAGHETADAGRDVISDPSESLESEGGTTATRND</sequence>
<feature type="region of interest" description="Disordered" evidence="1">
    <location>
        <begin position="84"/>
        <end position="141"/>
    </location>
</feature>
<reference evidence="2 3" key="1">
    <citation type="submission" date="2019-06" db="EMBL/GenBank/DDBJ databases">
        <title>Sequencing the genomes of 1000 actinobacteria strains.</title>
        <authorList>
            <person name="Klenk H.-P."/>
        </authorList>
    </citation>
    <scope>NUCLEOTIDE SEQUENCE [LARGE SCALE GENOMIC DNA]</scope>
    <source>
        <strain evidence="2 3">DSM 24083</strain>
    </source>
</reference>
<dbReference type="AlphaFoldDB" id="A0A543AGT3"/>
<feature type="compositionally biased region" description="Basic and acidic residues" evidence="1">
    <location>
        <begin position="108"/>
        <end position="122"/>
    </location>
</feature>
<dbReference type="EMBL" id="VFOU01000003">
    <property type="protein sequence ID" value="TQL71789.1"/>
    <property type="molecule type" value="Genomic_DNA"/>
</dbReference>
<feature type="compositionally biased region" description="Polar residues" evidence="1">
    <location>
        <begin position="88"/>
        <end position="102"/>
    </location>
</feature>
<proteinExistence type="predicted"/>
<feature type="compositionally biased region" description="Polar residues" evidence="1">
    <location>
        <begin position="125"/>
        <end position="141"/>
    </location>
</feature>
<evidence type="ECO:0000256" key="1">
    <source>
        <dbReference type="SAM" id="MobiDB-lite"/>
    </source>
</evidence>
<dbReference type="RefSeq" id="WP_141867651.1">
    <property type="nucleotide sequence ID" value="NZ_BAABAN010000001.1"/>
</dbReference>
<evidence type="ECO:0000313" key="3">
    <source>
        <dbReference type="Proteomes" id="UP000319746"/>
    </source>
</evidence>
<dbReference type="Proteomes" id="UP000319746">
    <property type="component" value="Unassembled WGS sequence"/>
</dbReference>
<evidence type="ECO:0008006" key="4">
    <source>
        <dbReference type="Google" id="ProtNLM"/>
    </source>
</evidence>
<accession>A0A543AGT3</accession>
<dbReference type="OrthoDB" id="5125216at2"/>
<name>A0A543AGT3_9MICC</name>
<protein>
    <recommendedName>
        <fullName evidence="4">YtxH-like protein</fullName>
    </recommendedName>
</protein>
<organism evidence="2 3">
    <name type="scientific">Enteractinococcus coprophilus</name>
    <dbReference type="NCBI Taxonomy" id="1027633"/>
    <lineage>
        <taxon>Bacteria</taxon>
        <taxon>Bacillati</taxon>
        <taxon>Actinomycetota</taxon>
        <taxon>Actinomycetes</taxon>
        <taxon>Micrococcales</taxon>
        <taxon>Micrococcaceae</taxon>
    </lineage>
</organism>
<comment type="caution">
    <text evidence="2">The sequence shown here is derived from an EMBL/GenBank/DDBJ whole genome shotgun (WGS) entry which is preliminary data.</text>
</comment>
<keyword evidence="3" id="KW-1185">Reference proteome</keyword>
<evidence type="ECO:0000313" key="2">
    <source>
        <dbReference type="EMBL" id="TQL71789.1"/>
    </source>
</evidence>
<gene>
    <name evidence="2" type="ORF">FB556_2293</name>
</gene>